<sequence length="155" mass="16472">MEGSDLTAASARSSHRLQYVRSGGESPTAVVLEAARLSSVPFGRRRGKAARLGMGKAPAWTGTTVRLGGAAHQALDLTVCHGVTPFSDELLDVGSYLLTAELLVEATCSRAQPQPAQPRGVQQLEWALQPRRGERSTPAMVELAIEEGLQSPPRS</sequence>
<dbReference type="Proteomes" id="UP000026961">
    <property type="component" value="Chromosome 2"/>
</dbReference>
<reference evidence="1" key="2">
    <citation type="submission" date="2018-05" db="EMBL/GenBank/DDBJ databases">
        <title>OgluRS3 (Oryza glumaepatula Reference Sequence Version 3).</title>
        <authorList>
            <person name="Zhang J."/>
            <person name="Kudrna D."/>
            <person name="Lee S."/>
            <person name="Talag J."/>
            <person name="Welchert J."/>
            <person name="Wing R.A."/>
        </authorList>
    </citation>
    <scope>NUCLEOTIDE SEQUENCE [LARGE SCALE GENOMIC DNA]</scope>
</reference>
<dbReference type="EnsemblPlants" id="OGLUM02G07680.1">
    <property type="protein sequence ID" value="OGLUM02G07680.1"/>
    <property type="gene ID" value="OGLUM02G07680"/>
</dbReference>
<keyword evidence="2" id="KW-1185">Reference proteome</keyword>
<evidence type="ECO:0000313" key="1">
    <source>
        <dbReference type="EnsemblPlants" id="OGLUM02G07680.1"/>
    </source>
</evidence>
<accession>A0A0D9YNU6</accession>
<dbReference type="Gramene" id="OGLUM02G07680.1">
    <property type="protein sequence ID" value="OGLUM02G07680.1"/>
    <property type="gene ID" value="OGLUM02G07680"/>
</dbReference>
<dbReference type="HOGENOM" id="CLU_1698242_0_0_1"/>
<proteinExistence type="predicted"/>
<organism evidence="1">
    <name type="scientific">Oryza glumipatula</name>
    <dbReference type="NCBI Taxonomy" id="40148"/>
    <lineage>
        <taxon>Eukaryota</taxon>
        <taxon>Viridiplantae</taxon>
        <taxon>Streptophyta</taxon>
        <taxon>Embryophyta</taxon>
        <taxon>Tracheophyta</taxon>
        <taxon>Spermatophyta</taxon>
        <taxon>Magnoliopsida</taxon>
        <taxon>Liliopsida</taxon>
        <taxon>Poales</taxon>
        <taxon>Poaceae</taxon>
        <taxon>BOP clade</taxon>
        <taxon>Oryzoideae</taxon>
        <taxon>Oryzeae</taxon>
        <taxon>Oryzinae</taxon>
        <taxon>Oryza</taxon>
    </lineage>
</organism>
<protein>
    <submittedName>
        <fullName evidence="1">Uncharacterized protein</fullName>
    </submittedName>
</protein>
<evidence type="ECO:0000313" key="2">
    <source>
        <dbReference type="Proteomes" id="UP000026961"/>
    </source>
</evidence>
<dbReference type="AlphaFoldDB" id="A0A0D9YNU6"/>
<name>A0A0D9YNU6_9ORYZ</name>
<reference evidence="1" key="1">
    <citation type="submission" date="2015-04" db="UniProtKB">
        <authorList>
            <consortium name="EnsemblPlants"/>
        </authorList>
    </citation>
    <scope>IDENTIFICATION</scope>
</reference>